<dbReference type="EMBL" id="JACHLK010000004">
    <property type="protein sequence ID" value="MBB6560031.1"/>
    <property type="molecule type" value="Genomic_DNA"/>
</dbReference>
<gene>
    <name evidence="1" type="ORF">HNP48_002703</name>
</gene>
<keyword evidence="2" id="KW-1185">Reference proteome</keyword>
<dbReference type="Proteomes" id="UP000575083">
    <property type="component" value="Unassembled WGS sequence"/>
</dbReference>
<protein>
    <submittedName>
        <fullName evidence="1">Uncharacterized protein</fullName>
    </submittedName>
</protein>
<name>A0A7X0PEI2_9BURK</name>
<proteinExistence type="predicted"/>
<evidence type="ECO:0000313" key="2">
    <source>
        <dbReference type="Proteomes" id="UP000575083"/>
    </source>
</evidence>
<dbReference type="RefSeq" id="WP_184857606.1">
    <property type="nucleotide sequence ID" value="NZ_JACHLK010000004.1"/>
</dbReference>
<comment type="caution">
    <text evidence="1">The sequence shown here is derived from an EMBL/GenBank/DDBJ whole genome shotgun (WGS) entry which is preliminary data.</text>
</comment>
<sequence>MQPDSTITLDQSPSNLDVWQRLSTGTPGLDDAHLRARLAETVAWCDALTTLADLRSEALRPSLFHDGPNELVCNLGQSRQQQLRYRKLPVQHGSPVIATGRFMLFFPEESLSDGYAASVSGGLFDVDNLPACDTWVSFFVENSHPRFSARRYLLCYVPAPLVDAANAGIEGNPESCIVWLEQSDASIRRRVEALTGLMPRRANNTP</sequence>
<dbReference type="AlphaFoldDB" id="A0A7X0PEI2"/>
<reference evidence="1 2" key="1">
    <citation type="submission" date="2020-08" db="EMBL/GenBank/DDBJ databases">
        <title>Functional genomics of gut bacteria from endangered species of beetles.</title>
        <authorList>
            <person name="Carlos-Shanley C."/>
        </authorList>
    </citation>
    <scope>NUCLEOTIDE SEQUENCE [LARGE SCALE GENOMIC DNA]</scope>
    <source>
        <strain evidence="1 2">S00198</strain>
    </source>
</reference>
<evidence type="ECO:0000313" key="1">
    <source>
        <dbReference type="EMBL" id="MBB6560031.1"/>
    </source>
</evidence>
<accession>A0A7X0PEI2</accession>
<organism evidence="1 2">
    <name type="scientific">Acidovorax soli</name>
    <dbReference type="NCBI Taxonomy" id="592050"/>
    <lineage>
        <taxon>Bacteria</taxon>
        <taxon>Pseudomonadati</taxon>
        <taxon>Pseudomonadota</taxon>
        <taxon>Betaproteobacteria</taxon>
        <taxon>Burkholderiales</taxon>
        <taxon>Comamonadaceae</taxon>
        <taxon>Acidovorax</taxon>
    </lineage>
</organism>